<evidence type="ECO:0000313" key="2">
    <source>
        <dbReference type="EMBL" id="OXU23040.1"/>
    </source>
</evidence>
<gene>
    <name evidence="2" type="ORF">TSAR_004447</name>
</gene>
<dbReference type="STRING" id="543379.A0A232EXL2"/>
<evidence type="ECO:0000313" key="3">
    <source>
        <dbReference type="Proteomes" id="UP000215335"/>
    </source>
</evidence>
<organism evidence="2 3">
    <name type="scientific">Trichomalopsis sarcophagae</name>
    <dbReference type="NCBI Taxonomy" id="543379"/>
    <lineage>
        <taxon>Eukaryota</taxon>
        <taxon>Metazoa</taxon>
        <taxon>Ecdysozoa</taxon>
        <taxon>Arthropoda</taxon>
        <taxon>Hexapoda</taxon>
        <taxon>Insecta</taxon>
        <taxon>Pterygota</taxon>
        <taxon>Neoptera</taxon>
        <taxon>Endopterygota</taxon>
        <taxon>Hymenoptera</taxon>
        <taxon>Apocrita</taxon>
        <taxon>Proctotrupomorpha</taxon>
        <taxon>Chalcidoidea</taxon>
        <taxon>Pteromalidae</taxon>
        <taxon>Pteromalinae</taxon>
        <taxon>Trichomalopsis</taxon>
    </lineage>
</organism>
<dbReference type="OrthoDB" id="10666046at2759"/>
<keyword evidence="3" id="KW-1185">Reference proteome</keyword>
<dbReference type="AlphaFoldDB" id="A0A232EXL2"/>
<dbReference type="Proteomes" id="UP000215335">
    <property type="component" value="Unassembled WGS sequence"/>
</dbReference>
<accession>A0A232EXL2</accession>
<name>A0A232EXL2_9HYME</name>
<comment type="caution">
    <text evidence="2">The sequence shown here is derived from an EMBL/GenBank/DDBJ whole genome shotgun (WGS) entry which is preliminary data.</text>
</comment>
<feature type="compositionally biased region" description="Low complexity" evidence="1">
    <location>
        <begin position="272"/>
        <end position="285"/>
    </location>
</feature>
<proteinExistence type="predicted"/>
<dbReference type="EMBL" id="NNAY01001746">
    <property type="protein sequence ID" value="OXU23040.1"/>
    <property type="molecule type" value="Genomic_DNA"/>
</dbReference>
<protein>
    <submittedName>
        <fullName evidence="2">Uncharacterized protein</fullName>
    </submittedName>
</protein>
<sequence>MKPGSKLAEAISKGTDAINKLVQTGEIEELRDVIGINEGQLDIEDYLQDEGEIDYSKVPKIDLPAPLASSKFAQNPELLKALNRGGKRKFDQLIGWSDVGATDKVSQIYQPIFNGVFAQNSQSNDNEFRFTLQEKMSENTTGPERPSIYVEHDLNRNFVENITPQNKCSISFVNAFGEKDVDDRLKWDKENSKIKSDDNFLHYTFDNHQEMKGNMHSCNNISHISNINPNMPPPCLSIIQNESQHSIKLDCNAGADNTLPHITSQQSDSTIFRSSGPPSGFGPGTFRPLHNSNFSPNLFKPMVPFHHQSSFNNFCGPLPNFRSTNSQFDRHQFGGQNYKFTT</sequence>
<reference evidence="2 3" key="1">
    <citation type="journal article" date="2017" name="Curr. Biol.">
        <title>The Evolution of Venom by Co-option of Single-Copy Genes.</title>
        <authorList>
            <person name="Martinson E.O."/>
            <person name="Mrinalini"/>
            <person name="Kelkar Y.D."/>
            <person name="Chang C.H."/>
            <person name="Werren J.H."/>
        </authorList>
    </citation>
    <scope>NUCLEOTIDE SEQUENCE [LARGE SCALE GENOMIC DNA]</scope>
    <source>
        <strain evidence="2 3">Alberta</strain>
        <tissue evidence="2">Whole body</tissue>
    </source>
</reference>
<evidence type="ECO:0000256" key="1">
    <source>
        <dbReference type="SAM" id="MobiDB-lite"/>
    </source>
</evidence>
<feature type="region of interest" description="Disordered" evidence="1">
    <location>
        <begin position="265"/>
        <end position="285"/>
    </location>
</feature>